<accession>A0A1E3W7D0</accession>
<evidence type="ECO:0000259" key="1">
    <source>
        <dbReference type="Pfam" id="PF07475"/>
    </source>
</evidence>
<organism evidence="2 3">
    <name type="scientific">Methyloceanibacter superfactus</name>
    <dbReference type="NCBI Taxonomy" id="1774969"/>
    <lineage>
        <taxon>Bacteria</taxon>
        <taxon>Pseudomonadati</taxon>
        <taxon>Pseudomonadota</taxon>
        <taxon>Alphaproteobacteria</taxon>
        <taxon>Hyphomicrobiales</taxon>
        <taxon>Hyphomicrobiaceae</taxon>
        <taxon>Methyloceanibacter</taxon>
    </lineage>
</organism>
<evidence type="ECO:0000313" key="2">
    <source>
        <dbReference type="EMBL" id="ODS01745.1"/>
    </source>
</evidence>
<dbReference type="AlphaFoldDB" id="A0A1E3W7D0"/>
<dbReference type="InterPro" id="IPR011104">
    <property type="entry name" value="Hpr_kin/Pase_C"/>
</dbReference>
<sequence>MARELVHGTCVALGKSAALLRGGSGAGKSDLALRFLALPGEGALRPILVADDQVWVDTDGNGQPMASVPEAIAGKIEVRGLGITEMLFLAEAPLVLICDLVPPDQVPRMPPTPFERTMVAGAAVPLLKLSAFEASAPLKLRMALLRASAQ</sequence>
<dbReference type="GO" id="GO:0000155">
    <property type="term" value="F:phosphorelay sensor kinase activity"/>
    <property type="evidence" value="ECO:0007669"/>
    <property type="project" value="InterPro"/>
</dbReference>
<proteinExistence type="predicted"/>
<name>A0A1E3W7D0_9HYPH</name>
<evidence type="ECO:0000313" key="3">
    <source>
        <dbReference type="Proteomes" id="UP000094472"/>
    </source>
</evidence>
<dbReference type="RefSeq" id="WP_069440618.1">
    <property type="nucleotide sequence ID" value="NZ_LPWF01000004.1"/>
</dbReference>
<dbReference type="InterPro" id="IPR027417">
    <property type="entry name" value="P-loop_NTPase"/>
</dbReference>
<protein>
    <recommendedName>
        <fullName evidence="1">HPr kinase/phosphorylase C-terminal domain-containing protein</fullName>
    </recommendedName>
</protein>
<dbReference type="EMBL" id="LPWF01000004">
    <property type="protein sequence ID" value="ODS01745.1"/>
    <property type="molecule type" value="Genomic_DNA"/>
</dbReference>
<gene>
    <name evidence="2" type="ORF">AUC69_05760</name>
</gene>
<reference evidence="2 3" key="1">
    <citation type="journal article" date="2016" name="Environ. Microbiol.">
        <title>New Methyloceanibacter diversity from North Sea sediments includes methanotroph containing solely the soluble methane monooxygenase.</title>
        <authorList>
            <person name="Vekeman B."/>
            <person name="Kerckhof F.M."/>
            <person name="Cremers G."/>
            <person name="de Vos P."/>
            <person name="Vandamme P."/>
            <person name="Boon N."/>
            <person name="Op den Camp H.J."/>
            <person name="Heylen K."/>
        </authorList>
    </citation>
    <scope>NUCLEOTIDE SEQUENCE [LARGE SCALE GENOMIC DNA]</scope>
    <source>
        <strain evidence="2 3">R-67175</strain>
    </source>
</reference>
<dbReference type="STRING" id="1774969.AUC69_05760"/>
<dbReference type="Proteomes" id="UP000094472">
    <property type="component" value="Unassembled WGS sequence"/>
</dbReference>
<feature type="domain" description="HPr kinase/phosphorylase C-terminal" evidence="1">
    <location>
        <begin position="3"/>
        <end position="86"/>
    </location>
</feature>
<keyword evidence="3" id="KW-1185">Reference proteome</keyword>
<dbReference type="GO" id="GO:0006109">
    <property type="term" value="P:regulation of carbohydrate metabolic process"/>
    <property type="evidence" value="ECO:0007669"/>
    <property type="project" value="InterPro"/>
</dbReference>
<dbReference type="OrthoDB" id="8326226at2"/>
<dbReference type="Gene3D" id="3.40.50.300">
    <property type="entry name" value="P-loop containing nucleotide triphosphate hydrolases"/>
    <property type="match status" value="1"/>
</dbReference>
<dbReference type="SUPFAM" id="SSF53795">
    <property type="entry name" value="PEP carboxykinase-like"/>
    <property type="match status" value="1"/>
</dbReference>
<comment type="caution">
    <text evidence="2">The sequence shown here is derived from an EMBL/GenBank/DDBJ whole genome shotgun (WGS) entry which is preliminary data.</text>
</comment>
<dbReference type="Pfam" id="PF07475">
    <property type="entry name" value="Hpr_kinase_C"/>
    <property type="match status" value="1"/>
</dbReference>
<dbReference type="GO" id="GO:0005524">
    <property type="term" value="F:ATP binding"/>
    <property type="evidence" value="ECO:0007669"/>
    <property type="project" value="InterPro"/>
</dbReference>